<dbReference type="EMBL" id="JAEAOA010000587">
    <property type="protein sequence ID" value="KAK3610618.1"/>
    <property type="molecule type" value="Genomic_DNA"/>
</dbReference>
<dbReference type="PANTHER" id="PTHR19325:SF567">
    <property type="entry name" value="SUSHI, VON WILLEBRAND FACTOR TYPE A, EGF AND PENTRAXIN DOMAIN-CONTAINING PROTEIN 1-LIKE"/>
    <property type="match status" value="1"/>
</dbReference>
<dbReference type="InterPro" id="IPR050350">
    <property type="entry name" value="Compl-Cell_Adhes-Reg"/>
</dbReference>
<dbReference type="Gene3D" id="2.10.70.10">
    <property type="entry name" value="Complement Module, domain 1"/>
    <property type="match status" value="3"/>
</dbReference>
<protein>
    <recommendedName>
        <fullName evidence="6">Sushi domain-containing protein</fullName>
    </recommendedName>
</protein>
<dbReference type="CDD" id="cd00033">
    <property type="entry name" value="CCP"/>
    <property type="match status" value="2"/>
</dbReference>
<reference evidence="7" key="1">
    <citation type="journal article" date="2021" name="Genome Biol. Evol.">
        <title>A High-Quality Reference Genome for a Parasitic Bivalve with Doubly Uniparental Inheritance (Bivalvia: Unionida).</title>
        <authorList>
            <person name="Smith C.H."/>
        </authorList>
    </citation>
    <scope>NUCLEOTIDE SEQUENCE</scope>
    <source>
        <strain evidence="7">CHS0354</strain>
    </source>
</reference>
<keyword evidence="1 5" id="KW-0768">Sushi</keyword>
<dbReference type="InterPro" id="IPR000436">
    <property type="entry name" value="Sushi_SCR_CCP_dom"/>
</dbReference>
<evidence type="ECO:0000256" key="5">
    <source>
        <dbReference type="PROSITE-ProRule" id="PRU00302"/>
    </source>
</evidence>
<gene>
    <name evidence="7" type="ORF">CHS0354_009077</name>
</gene>
<feature type="domain" description="Sushi" evidence="6">
    <location>
        <begin position="205"/>
        <end position="263"/>
    </location>
</feature>
<evidence type="ECO:0000256" key="4">
    <source>
        <dbReference type="ARBA" id="ARBA00023180"/>
    </source>
</evidence>
<dbReference type="InterPro" id="IPR035976">
    <property type="entry name" value="Sushi/SCR/CCP_sf"/>
</dbReference>
<dbReference type="Gene3D" id="2.20.28.230">
    <property type="match status" value="1"/>
</dbReference>
<comment type="caution">
    <text evidence="7">The sequence shown here is derived from an EMBL/GenBank/DDBJ whole genome shotgun (WGS) entry which is preliminary data.</text>
</comment>
<reference evidence="7" key="2">
    <citation type="journal article" date="2021" name="Genome Biol. Evol.">
        <title>Developing a high-quality reference genome for a parasitic bivalve with doubly uniparental inheritance (Bivalvia: Unionida).</title>
        <authorList>
            <person name="Smith C.H."/>
        </authorList>
    </citation>
    <scope>NUCLEOTIDE SEQUENCE</scope>
    <source>
        <strain evidence="7">CHS0354</strain>
        <tissue evidence="7">Mantle</tissue>
    </source>
</reference>
<dbReference type="AlphaFoldDB" id="A0AAE0WCU9"/>
<dbReference type="PANTHER" id="PTHR19325">
    <property type="entry name" value="COMPLEMENT COMPONENT-RELATED SUSHI DOMAIN-CONTAINING"/>
    <property type="match status" value="1"/>
</dbReference>
<reference evidence="7" key="3">
    <citation type="submission" date="2023-05" db="EMBL/GenBank/DDBJ databases">
        <authorList>
            <person name="Smith C.H."/>
        </authorList>
    </citation>
    <scope>NUCLEOTIDE SEQUENCE</scope>
    <source>
        <strain evidence="7">CHS0354</strain>
        <tissue evidence="7">Mantle</tissue>
    </source>
</reference>
<organism evidence="7 8">
    <name type="scientific">Potamilus streckersoni</name>
    <dbReference type="NCBI Taxonomy" id="2493646"/>
    <lineage>
        <taxon>Eukaryota</taxon>
        <taxon>Metazoa</taxon>
        <taxon>Spiralia</taxon>
        <taxon>Lophotrochozoa</taxon>
        <taxon>Mollusca</taxon>
        <taxon>Bivalvia</taxon>
        <taxon>Autobranchia</taxon>
        <taxon>Heteroconchia</taxon>
        <taxon>Palaeoheterodonta</taxon>
        <taxon>Unionida</taxon>
        <taxon>Unionoidea</taxon>
        <taxon>Unionidae</taxon>
        <taxon>Ambleminae</taxon>
        <taxon>Lampsilini</taxon>
        <taxon>Potamilus</taxon>
    </lineage>
</organism>
<dbReference type="Pfam" id="PF00084">
    <property type="entry name" value="Sushi"/>
    <property type="match status" value="4"/>
</dbReference>
<proteinExistence type="predicted"/>
<evidence type="ECO:0000259" key="6">
    <source>
        <dbReference type="PROSITE" id="PS50923"/>
    </source>
</evidence>
<evidence type="ECO:0000313" key="8">
    <source>
        <dbReference type="Proteomes" id="UP001195483"/>
    </source>
</evidence>
<comment type="caution">
    <text evidence="5">Lacks conserved residue(s) required for the propagation of feature annotation.</text>
</comment>
<keyword evidence="4" id="KW-0325">Glycoprotein</keyword>
<feature type="domain" description="Sushi" evidence="6">
    <location>
        <begin position="147"/>
        <end position="204"/>
    </location>
</feature>
<feature type="domain" description="Sushi" evidence="6">
    <location>
        <begin position="265"/>
        <end position="323"/>
    </location>
</feature>
<evidence type="ECO:0000256" key="2">
    <source>
        <dbReference type="ARBA" id="ARBA00022737"/>
    </source>
</evidence>
<name>A0AAE0WCU9_9BIVA</name>
<sequence length="418" mass="47136">MTTRRPQGSTCNSTIPHGRVNWYTCEDIQNGQKCLYSCDPGYQSHRLLSFLSCDRHKGRWTLYNPLVVFMYNFPAFDEEVLCSPRLCPNTIPNGILSENCEAAVDSPPCNYTCKKGFIKTIQESLTCLHTARWNRDLFSLCKAKDGKQCSSILPDADLDLSCDRRPGSTCKYQCRTPYYTLHSPPNILCQETDLTWSHKQVCSSVKCPRSFQGGQISDPCDLYEGSTCRVQCNDGYRVTNNSLQVTCLPSGHWGPNPATICQKKARCPPVYKDGSIDYRCDLYSGSTCFYNCKQGFTKYVDQVLVTCLDNGKWSTDLTGICVKETLCPAFVPNGRISSFCSRRESETCSIICNLGYTLNLPGMTTTCLSFGRWDVDLSNVCTFEMRQCLLPLSFGHSIHLKIPKVLPIHIEQKMYRTP</sequence>
<feature type="domain" description="Sushi" evidence="6">
    <location>
        <begin position="85"/>
        <end position="143"/>
    </location>
</feature>
<keyword evidence="3" id="KW-1015">Disulfide bond</keyword>
<dbReference type="Proteomes" id="UP001195483">
    <property type="component" value="Unassembled WGS sequence"/>
</dbReference>
<keyword evidence="2" id="KW-0677">Repeat</keyword>
<accession>A0AAE0WCU9</accession>
<evidence type="ECO:0000313" key="7">
    <source>
        <dbReference type="EMBL" id="KAK3610618.1"/>
    </source>
</evidence>
<feature type="domain" description="Sushi" evidence="6">
    <location>
        <begin position="9"/>
        <end position="69"/>
    </location>
</feature>
<keyword evidence="8" id="KW-1185">Reference proteome</keyword>
<dbReference type="SUPFAM" id="SSF57535">
    <property type="entry name" value="Complement control module/SCR domain"/>
    <property type="match status" value="3"/>
</dbReference>
<evidence type="ECO:0000256" key="3">
    <source>
        <dbReference type="ARBA" id="ARBA00023157"/>
    </source>
</evidence>
<dbReference type="PROSITE" id="PS50923">
    <property type="entry name" value="SUSHI"/>
    <property type="match status" value="5"/>
</dbReference>
<dbReference type="SMART" id="SM00032">
    <property type="entry name" value="CCP"/>
    <property type="match status" value="6"/>
</dbReference>
<evidence type="ECO:0000256" key="1">
    <source>
        <dbReference type="ARBA" id="ARBA00022659"/>
    </source>
</evidence>